<evidence type="ECO:0000313" key="5">
    <source>
        <dbReference type="Proteomes" id="UP000188268"/>
    </source>
</evidence>
<keyword evidence="2" id="KW-0520">NAD</keyword>
<dbReference type="PANTHER" id="PTHR43860:SF2">
    <property type="entry name" value="BETAINE ALDEHYDE DEHYDROGENASE-RELATED"/>
    <property type="match status" value="1"/>
</dbReference>
<gene>
    <name evidence="4" type="ORF">CCACVL1_19630</name>
</gene>
<evidence type="ECO:0000256" key="1">
    <source>
        <dbReference type="ARBA" id="ARBA00009986"/>
    </source>
</evidence>
<evidence type="ECO:0000256" key="2">
    <source>
        <dbReference type="ARBA" id="ARBA00023027"/>
    </source>
</evidence>
<comment type="similarity">
    <text evidence="1">Belongs to the aldehyde dehydrogenase family.</text>
</comment>
<dbReference type="EMBL" id="AWWV01012078">
    <property type="protein sequence ID" value="OMO69172.1"/>
    <property type="molecule type" value="Genomic_DNA"/>
</dbReference>
<feature type="region of interest" description="Disordered" evidence="3">
    <location>
        <begin position="1"/>
        <end position="58"/>
    </location>
</feature>
<dbReference type="InterPro" id="IPR016162">
    <property type="entry name" value="Ald_DH_N"/>
</dbReference>
<proteinExistence type="inferred from homology"/>
<dbReference type="Proteomes" id="UP000188268">
    <property type="component" value="Unassembled WGS sequence"/>
</dbReference>
<evidence type="ECO:0000256" key="3">
    <source>
        <dbReference type="SAM" id="MobiDB-lite"/>
    </source>
</evidence>
<keyword evidence="5" id="KW-1185">Reference proteome</keyword>
<organism evidence="4 5">
    <name type="scientific">Corchorus capsularis</name>
    <name type="common">Jute</name>
    <dbReference type="NCBI Taxonomy" id="210143"/>
    <lineage>
        <taxon>Eukaryota</taxon>
        <taxon>Viridiplantae</taxon>
        <taxon>Streptophyta</taxon>
        <taxon>Embryophyta</taxon>
        <taxon>Tracheophyta</taxon>
        <taxon>Spermatophyta</taxon>
        <taxon>Magnoliopsida</taxon>
        <taxon>eudicotyledons</taxon>
        <taxon>Gunneridae</taxon>
        <taxon>Pentapetalae</taxon>
        <taxon>rosids</taxon>
        <taxon>malvids</taxon>
        <taxon>Malvales</taxon>
        <taxon>Malvaceae</taxon>
        <taxon>Grewioideae</taxon>
        <taxon>Apeibeae</taxon>
        <taxon>Corchorus</taxon>
    </lineage>
</organism>
<dbReference type="PANTHER" id="PTHR43860">
    <property type="entry name" value="BETAINE ALDEHYDE DEHYDROGENASE"/>
    <property type="match status" value="1"/>
</dbReference>
<accession>A0A1R3HFU3</accession>
<reference evidence="4 5" key="1">
    <citation type="submission" date="2013-09" db="EMBL/GenBank/DDBJ databases">
        <title>Corchorus capsularis genome sequencing.</title>
        <authorList>
            <person name="Alam M."/>
            <person name="Haque M.S."/>
            <person name="Islam M.S."/>
            <person name="Emdad E.M."/>
            <person name="Islam M.M."/>
            <person name="Ahmed B."/>
            <person name="Halim A."/>
            <person name="Hossen Q.M.M."/>
            <person name="Hossain M.Z."/>
            <person name="Ahmed R."/>
            <person name="Khan M.M."/>
            <person name="Islam R."/>
            <person name="Rashid M.M."/>
            <person name="Khan S.A."/>
            <person name="Rahman M.S."/>
            <person name="Alam M."/>
        </authorList>
    </citation>
    <scope>NUCLEOTIDE SEQUENCE [LARGE SCALE GENOMIC DNA]</scope>
    <source>
        <strain evidence="5">cv. CVL-1</strain>
        <tissue evidence="4">Whole seedling</tissue>
    </source>
</reference>
<dbReference type="InterPro" id="IPR016161">
    <property type="entry name" value="Ald_DH/histidinol_DH"/>
</dbReference>
<dbReference type="STRING" id="210143.A0A1R3HFU3"/>
<feature type="compositionally biased region" description="Basic and acidic residues" evidence="3">
    <location>
        <begin position="32"/>
        <end position="41"/>
    </location>
</feature>
<dbReference type="GO" id="GO:0016491">
    <property type="term" value="F:oxidoreductase activity"/>
    <property type="evidence" value="ECO:0007669"/>
    <property type="project" value="InterPro"/>
</dbReference>
<dbReference type="Gramene" id="OMO69172">
    <property type="protein sequence ID" value="OMO69172"/>
    <property type="gene ID" value="CCACVL1_19630"/>
</dbReference>
<dbReference type="Gene3D" id="3.40.605.10">
    <property type="entry name" value="Aldehyde Dehydrogenase, Chain A, domain 1"/>
    <property type="match status" value="1"/>
</dbReference>
<sequence length="217" mass="24209">MPPESPPYICTPKKHPTPNRSYSSRLLVRRRNNPDQSRHQNIEPNIKRNQSGHHQDGEHMAIPANRSIVKSNHLGLFARSKRTTSEEVGGRVNPTMGKLKLKPPLNPSAEIPKKSRLTASSRRKTSSSELFPKGNMSSVMGLIEVLGFDFWFEADGKEEEGRWMFSSRLCFEELDALMDPMRRIKEVGLPPGVLNILTGLGPEAGGPLASHPNLDKV</sequence>
<name>A0A1R3HFU3_COCAP</name>
<protein>
    <submittedName>
        <fullName evidence="4">Uncharacterized protein</fullName>
    </submittedName>
</protein>
<feature type="region of interest" description="Disordered" evidence="3">
    <location>
        <begin position="81"/>
        <end position="132"/>
    </location>
</feature>
<dbReference type="SUPFAM" id="SSF53720">
    <property type="entry name" value="ALDH-like"/>
    <property type="match status" value="1"/>
</dbReference>
<evidence type="ECO:0000313" key="4">
    <source>
        <dbReference type="EMBL" id="OMO69172.1"/>
    </source>
</evidence>
<comment type="caution">
    <text evidence="4">The sequence shown here is derived from an EMBL/GenBank/DDBJ whole genome shotgun (WGS) entry which is preliminary data.</text>
</comment>
<dbReference type="AlphaFoldDB" id="A0A1R3HFU3"/>